<feature type="chain" id="PRO_5039651103" evidence="1">
    <location>
        <begin position="19"/>
        <end position="144"/>
    </location>
</feature>
<dbReference type="InterPro" id="IPR025372">
    <property type="entry name" value="DUF4362"/>
</dbReference>
<proteinExistence type="predicted"/>
<dbReference type="EMBL" id="VTER01000001">
    <property type="protein sequence ID" value="TYS52147.1"/>
    <property type="molecule type" value="Genomic_DNA"/>
</dbReference>
<feature type="signal peptide" evidence="1">
    <location>
        <begin position="1"/>
        <end position="18"/>
    </location>
</feature>
<accession>A0A5D4RLK5</accession>
<dbReference type="AlphaFoldDB" id="A0A5D4RLK5"/>
<evidence type="ECO:0000313" key="2">
    <source>
        <dbReference type="EMBL" id="TYS52147.1"/>
    </source>
</evidence>
<dbReference type="Proteomes" id="UP000322139">
    <property type="component" value="Unassembled WGS sequence"/>
</dbReference>
<organism evidence="2 3">
    <name type="scientific">Bacillus infantis</name>
    <dbReference type="NCBI Taxonomy" id="324767"/>
    <lineage>
        <taxon>Bacteria</taxon>
        <taxon>Bacillati</taxon>
        <taxon>Bacillota</taxon>
        <taxon>Bacilli</taxon>
        <taxon>Bacillales</taxon>
        <taxon>Bacillaceae</taxon>
        <taxon>Bacillus</taxon>
    </lineage>
</organism>
<name>A0A5D4RLK5_9BACI</name>
<dbReference type="RefSeq" id="WP_148973126.1">
    <property type="nucleotide sequence ID" value="NZ_JBNIKT010000018.1"/>
</dbReference>
<evidence type="ECO:0000313" key="3">
    <source>
        <dbReference type="Proteomes" id="UP000322139"/>
    </source>
</evidence>
<keyword evidence="1" id="KW-0732">Signal</keyword>
<reference evidence="2 3" key="1">
    <citation type="submission" date="2019-08" db="EMBL/GenBank/DDBJ databases">
        <title>Bacillus genomes from the desert of Cuatro Cienegas, Coahuila.</title>
        <authorList>
            <person name="Olmedo-Alvarez G."/>
        </authorList>
    </citation>
    <scope>NUCLEOTIDE SEQUENCE [LARGE SCALE GENOMIC DNA]</scope>
    <source>
        <strain evidence="2 3">CH446_14T</strain>
    </source>
</reference>
<comment type="caution">
    <text evidence="2">The sequence shown here is derived from an EMBL/GenBank/DDBJ whole genome shotgun (WGS) entry which is preliminary data.</text>
</comment>
<evidence type="ECO:0000256" key="1">
    <source>
        <dbReference type="SAM" id="SignalP"/>
    </source>
</evidence>
<dbReference type="Pfam" id="PF14275">
    <property type="entry name" value="DUF4362"/>
    <property type="match status" value="1"/>
</dbReference>
<protein>
    <submittedName>
        <fullName evidence="2">DUF4362 domain-containing protein</fullName>
    </submittedName>
</protein>
<sequence>MKKLFPIYILLLPLLLLACQTQEEPAAKLPDYKPSEDDIVSMHGEIQNMDRFSSFIEHVQQGSEDTIRVVRYTEEGAPILHDLEYDGQVIHFILDTRRDGFGPRTIEERECRSVNVEKGEKRTDYALTGCGWSKEDYSILTISK</sequence>
<gene>
    <name evidence="2" type="ORF">FZD51_01540</name>
</gene>
<dbReference type="PROSITE" id="PS51257">
    <property type="entry name" value="PROKAR_LIPOPROTEIN"/>
    <property type="match status" value="1"/>
</dbReference>